<feature type="compositionally biased region" description="Basic and acidic residues" evidence="1">
    <location>
        <begin position="284"/>
        <end position="295"/>
    </location>
</feature>
<comment type="caution">
    <text evidence="2">The sequence shown here is derived from an EMBL/GenBank/DDBJ whole genome shotgun (WGS) entry which is preliminary data.</text>
</comment>
<dbReference type="PANTHER" id="PTHR42103">
    <property type="entry name" value="ALPHA/BETA-HYDROLASES SUPERFAMILY PROTEIN"/>
    <property type="match status" value="1"/>
</dbReference>
<dbReference type="Gene3D" id="3.40.50.1820">
    <property type="entry name" value="alpha/beta hydrolase"/>
    <property type="match status" value="1"/>
</dbReference>
<feature type="compositionally biased region" description="Low complexity" evidence="1">
    <location>
        <begin position="1"/>
        <end position="19"/>
    </location>
</feature>
<dbReference type="SUPFAM" id="SSF53474">
    <property type="entry name" value="alpha/beta-Hydrolases"/>
    <property type="match status" value="2"/>
</dbReference>
<accession>A0A8H4J2B2</accession>
<dbReference type="EMBL" id="WWBZ02000009">
    <property type="protein sequence ID" value="KAF4311429.1"/>
    <property type="molecule type" value="Genomic_DNA"/>
</dbReference>
<evidence type="ECO:0000313" key="3">
    <source>
        <dbReference type="Proteomes" id="UP000572817"/>
    </source>
</evidence>
<dbReference type="Proteomes" id="UP000572817">
    <property type="component" value="Unassembled WGS sequence"/>
</dbReference>
<dbReference type="AlphaFoldDB" id="A0A8H4J2B2"/>
<reference evidence="2" key="1">
    <citation type="submission" date="2020-04" db="EMBL/GenBank/DDBJ databases">
        <title>Genome Assembly and Annotation of Botryosphaeria dothidea sdau 11-99, a Latent Pathogen of Apple Fruit Ring Rot in China.</title>
        <authorList>
            <person name="Yu C."/>
            <person name="Diao Y."/>
            <person name="Lu Q."/>
            <person name="Zhao J."/>
            <person name="Cui S."/>
            <person name="Peng C."/>
            <person name="He B."/>
            <person name="Liu H."/>
        </authorList>
    </citation>
    <scope>NUCLEOTIDE SEQUENCE [LARGE SCALE GENOMIC DNA]</scope>
    <source>
        <strain evidence="2">Sdau11-99</strain>
    </source>
</reference>
<feature type="region of interest" description="Disordered" evidence="1">
    <location>
        <begin position="168"/>
        <end position="200"/>
    </location>
</feature>
<organism evidence="2 3">
    <name type="scientific">Botryosphaeria dothidea</name>
    <dbReference type="NCBI Taxonomy" id="55169"/>
    <lineage>
        <taxon>Eukaryota</taxon>
        <taxon>Fungi</taxon>
        <taxon>Dikarya</taxon>
        <taxon>Ascomycota</taxon>
        <taxon>Pezizomycotina</taxon>
        <taxon>Dothideomycetes</taxon>
        <taxon>Dothideomycetes incertae sedis</taxon>
        <taxon>Botryosphaeriales</taxon>
        <taxon>Botryosphaeriaceae</taxon>
        <taxon>Botryosphaeria</taxon>
    </lineage>
</organism>
<protein>
    <submittedName>
        <fullName evidence="2">Uncharacterized protein</fullName>
    </submittedName>
</protein>
<dbReference type="InterPro" id="IPR029058">
    <property type="entry name" value="AB_hydrolase_fold"/>
</dbReference>
<dbReference type="PANTHER" id="PTHR42103:SF2">
    <property type="entry name" value="AB HYDROLASE-1 DOMAIN-CONTAINING PROTEIN"/>
    <property type="match status" value="1"/>
</dbReference>
<gene>
    <name evidence="2" type="ORF">GTA08_BOTSDO12950</name>
</gene>
<evidence type="ECO:0000256" key="1">
    <source>
        <dbReference type="SAM" id="MobiDB-lite"/>
    </source>
</evidence>
<keyword evidence="3" id="KW-1185">Reference proteome</keyword>
<sequence>MPSSPSPQATLPPAQPATARSQQPPLSTQQPAYSFTVPSLHDDASLACRIYHPQDLLADEGDEGKGRGRKRRKAAVLAHPYAPLGGSYDDPVVGNVGAELLVAGWVVGTFCFRGAHASSGHHGADHRHVAESSLSAKTSWLGKPELQDYVSFVGLMVEYMRCLHADQHERASSRDSAAPRTSLDASRTPGEEHSGHENEDESMYLILGGYSYGSLVASRLPPLPVLLSPFYSSTPAPPGSTPAEILLRAQHLAAETIAGRRERGRDALNKRRSPVTIGGEESDPEARRRSKEATRRSSRSLDLARGTEKLRRAWDKKHHHSSTSSPGPAVVEDSDEARQESGNSDEGGGGIGLMPPCRPAYLLISPLLPPTSLFIAPALATQGLPALPGLSFAAGLFGGRSQHAAASRNGGDAPVDPLLRCPTLAIWGEDDSFTSSKRLVRWAKGMQEEASSMSSGTPGVGHPLGLKGVAVEGASHFWQERGVMARLRAEVREWAGRIR</sequence>
<feature type="compositionally biased region" description="Polar residues" evidence="1">
    <location>
        <begin position="20"/>
        <end position="35"/>
    </location>
</feature>
<dbReference type="OrthoDB" id="10260961at2759"/>
<evidence type="ECO:0000313" key="2">
    <source>
        <dbReference type="EMBL" id="KAF4311429.1"/>
    </source>
</evidence>
<feature type="compositionally biased region" description="Basic and acidic residues" evidence="1">
    <location>
        <begin position="258"/>
        <end position="269"/>
    </location>
</feature>
<feature type="region of interest" description="Disordered" evidence="1">
    <location>
        <begin position="1"/>
        <end position="35"/>
    </location>
</feature>
<proteinExistence type="predicted"/>
<feature type="region of interest" description="Disordered" evidence="1">
    <location>
        <begin position="257"/>
        <end position="352"/>
    </location>
</feature>
<name>A0A8H4J2B2_9PEZI</name>